<feature type="compositionally biased region" description="Basic and acidic residues" evidence="2">
    <location>
        <begin position="1"/>
        <end position="27"/>
    </location>
</feature>
<keyword evidence="1" id="KW-0175">Coiled coil</keyword>
<evidence type="ECO:0000313" key="4">
    <source>
        <dbReference type="RefSeq" id="XP_038828232.1"/>
    </source>
</evidence>
<dbReference type="AlphaFoldDB" id="A0A8U0PQ13"/>
<name>A0A8U0PQ13_SALNM</name>
<evidence type="ECO:0000256" key="1">
    <source>
        <dbReference type="SAM" id="Coils"/>
    </source>
</evidence>
<evidence type="ECO:0000256" key="2">
    <source>
        <dbReference type="SAM" id="MobiDB-lite"/>
    </source>
</evidence>
<gene>
    <name evidence="4" type="primary">LOC120027388</name>
</gene>
<feature type="coiled-coil region" evidence="1">
    <location>
        <begin position="251"/>
        <end position="292"/>
    </location>
</feature>
<feature type="compositionally biased region" description="Basic and acidic residues" evidence="2">
    <location>
        <begin position="215"/>
        <end position="227"/>
    </location>
</feature>
<feature type="coiled-coil region" evidence="1">
    <location>
        <begin position="67"/>
        <end position="129"/>
    </location>
</feature>
<evidence type="ECO:0000313" key="3">
    <source>
        <dbReference type="Proteomes" id="UP000808372"/>
    </source>
</evidence>
<feature type="region of interest" description="Disordered" evidence="2">
    <location>
        <begin position="203"/>
        <end position="227"/>
    </location>
</feature>
<organism evidence="3 4">
    <name type="scientific">Salvelinus namaycush</name>
    <name type="common">Lake trout</name>
    <name type="synonym">Salmo namaycush</name>
    <dbReference type="NCBI Taxonomy" id="8040"/>
    <lineage>
        <taxon>Eukaryota</taxon>
        <taxon>Metazoa</taxon>
        <taxon>Chordata</taxon>
        <taxon>Craniata</taxon>
        <taxon>Vertebrata</taxon>
        <taxon>Euteleostomi</taxon>
        <taxon>Actinopterygii</taxon>
        <taxon>Neopterygii</taxon>
        <taxon>Teleostei</taxon>
        <taxon>Protacanthopterygii</taxon>
        <taxon>Salmoniformes</taxon>
        <taxon>Salmonidae</taxon>
        <taxon>Salmoninae</taxon>
        <taxon>Salvelinus</taxon>
    </lineage>
</organism>
<dbReference type="Proteomes" id="UP000808372">
    <property type="component" value="Chromosome 32"/>
</dbReference>
<protein>
    <submittedName>
        <fullName evidence="4">Syncoilin-like</fullName>
    </submittedName>
</protein>
<keyword evidence="3" id="KW-1185">Reference proteome</keyword>
<feature type="region of interest" description="Disordered" evidence="2">
    <location>
        <begin position="1"/>
        <end position="30"/>
    </location>
</feature>
<sequence>MEKRRDELMGELQALREEKTGTEEGREGGQAAQLRQVLNIGADGRREARMREWQSLRAERSVEERRLSSVRLERQGLQEEMRRLKRRLFSVARECAHNQVILVTQQREVAQLNKEQMELDTLIIQLTEEVSQLRSTHQTQLSTFQSQLQTPRQTPIPIEELTQSKRTACGDIQQYLQGGLKALEERYEPMLLALLKRKERTSEAQVKARQQAQELRSRRGPMREEGQRLGLQRACLEERLILMETHRREDVERYRETVDRLEDTNREQKTKLQIQKRETKEMEELRDSLTKELYLYRGIVEDNNKNDVTRVQEKTTGSNRSLAV</sequence>
<dbReference type="PANTHER" id="PTHR47147:SF1">
    <property type="entry name" value="SYNCOILIN"/>
    <property type="match status" value="1"/>
</dbReference>
<reference evidence="4" key="1">
    <citation type="submission" date="2025-08" db="UniProtKB">
        <authorList>
            <consortium name="RefSeq"/>
        </authorList>
    </citation>
    <scope>IDENTIFICATION</scope>
    <source>
        <tissue evidence="4">White muscle</tissue>
    </source>
</reference>
<dbReference type="GeneID" id="120027388"/>
<accession>A0A8U0PQ13</accession>
<dbReference type="InterPro" id="IPR027702">
    <property type="entry name" value="Syncoilin"/>
</dbReference>
<dbReference type="KEGG" id="snh:120027388"/>
<proteinExistence type="predicted"/>
<dbReference type="PANTHER" id="PTHR47147">
    <property type="entry name" value="SYNCOILIN"/>
    <property type="match status" value="1"/>
</dbReference>
<dbReference type="RefSeq" id="XP_038828232.1">
    <property type="nucleotide sequence ID" value="XM_038972304.1"/>
</dbReference>
<dbReference type="GO" id="GO:0005882">
    <property type="term" value="C:intermediate filament"/>
    <property type="evidence" value="ECO:0007669"/>
    <property type="project" value="InterPro"/>
</dbReference>